<accession>A0A382J124</accession>
<feature type="non-terminal residue" evidence="6">
    <location>
        <position position="302"/>
    </location>
</feature>
<gene>
    <name evidence="6" type="ORF">METZ01_LOCUS258450</name>
</gene>
<name>A0A382J124_9ZZZZ</name>
<dbReference type="InterPro" id="IPR007197">
    <property type="entry name" value="rSAM"/>
</dbReference>
<organism evidence="6">
    <name type="scientific">marine metagenome</name>
    <dbReference type="NCBI Taxonomy" id="408172"/>
    <lineage>
        <taxon>unclassified sequences</taxon>
        <taxon>metagenomes</taxon>
        <taxon>ecological metagenomes</taxon>
    </lineage>
</organism>
<evidence type="ECO:0000313" key="6">
    <source>
        <dbReference type="EMBL" id="SVC05596.1"/>
    </source>
</evidence>
<proteinExistence type="predicted"/>
<evidence type="ECO:0000256" key="3">
    <source>
        <dbReference type="ARBA" id="ARBA00022723"/>
    </source>
</evidence>
<feature type="non-terminal residue" evidence="6">
    <location>
        <position position="1"/>
    </location>
</feature>
<dbReference type="InterPro" id="IPR058240">
    <property type="entry name" value="rSAM_sf"/>
</dbReference>
<dbReference type="SUPFAM" id="SSF102114">
    <property type="entry name" value="Radical SAM enzymes"/>
    <property type="match status" value="1"/>
</dbReference>
<protein>
    <recommendedName>
        <fullName evidence="7">Radical SAM core domain-containing protein</fullName>
    </recommendedName>
</protein>
<dbReference type="InterPro" id="IPR051198">
    <property type="entry name" value="BchE-like"/>
</dbReference>
<keyword evidence="2" id="KW-0949">S-adenosyl-L-methionine</keyword>
<dbReference type="GO" id="GO:0003824">
    <property type="term" value="F:catalytic activity"/>
    <property type="evidence" value="ECO:0007669"/>
    <property type="project" value="InterPro"/>
</dbReference>
<evidence type="ECO:0000256" key="4">
    <source>
        <dbReference type="ARBA" id="ARBA00023004"/>
    </source>
</evidence>
<dbReference type="AlphaFoldDB" id="A0A382J124"/>
<dbReference type="PANTHER" id="PTHR43409">
    <property type="entry name" value="ANAEROBIC MAGNESIUM-PROTOPORPHYRIN IX MONOMETHYL ESTER CYCLASE-RELATED"/>
    <property type="match status" value="1"/>
</dbReference>
<sequence>VKRYNILLLEPSYKNKYPPLGLMKIAQYHGSQGKDDNVVFMKGEDPEAKKYSWDRIYITTLFTFEFPAIRKNIDFAISLVNGQTNKIFVGGIAASLMHQYFLMHPEWRGVRFIKGLLNKSPAESLQLDDFEEELYSNDTHGSPIEYLVPDYDILDQIEYQYPVNDAYFLYATRGCIRKCKFCGVPKLEGDQFDMPDISSVVKNIIKQYGEKKDLIMMDNNVVASSNFNEIIAQAVDLGFGKDAVLSRNGSMVKRRVDFNQGVDARILTKSENYLKEISRLCIDPLRIAFDHLGLRKQYEKSV</sequence>
<evidence type="ECO:0000256" key="1">
    <source>
        <dbReference type="ARBA" id="ARBA00001966"/>
    </source>
</evidence>
<keyword evidence="4" id="KW-0408">Iron</keyword>
<keyword evidence="3" id="KW-0479">Metal-binding</keyword>
<reference evidence="6" key="1">
    <citation type="submission" date="2018-05" db="EMBL/GenBank/DDBJ databases">
        <authorList>
            <person name="Lanie J.A."/>
            <person name="Ng W.-L."/>
            <person name="Kazmierczak K.M."/>
            <person name="Andrzejewski T.M."/>
            <person name="Davidsen T.M."/>
            <person name="Wayne K.J."/>
            <person name="Tettelin H."/>
            <person name="Glass J.I."/>
            <person name="Rusch D."/>
            <person name="Podicherti R."/>
            <person name="Tsui H.-C.T."/>
            <person name="Winkler M.E."/>
        </authorList>
    </citation>
    <scope>NUCLEOTIDE SEQUENCE</scope>
</reference>
<keyword evidence="5" id="KW-0411">Iron-sulfur</keyword>
<dbReference type="EMBL" id="UINC01071006">
    <property type="protein sequence ID" value="SVC05596.1"/>
    <property type="molecule type" value="Genomic_DNA"/>
</dbReference>
<dbReference type="SFLD" id="SFLDS00029">
    <property type="entry name" value="Radical_SAM"/>
    <property type="match status" value="1"/>
</dbReference>
<evidence type="ECO:0000256" key="2">
    <source>
        <dbReference type="ARBA" id="ARBA00022691"/>
    </source>
</evidence>
<comment type="cofactor">
    <cofactor evidence="1">
        <name>[4Fe-4S] cluster</name>
        <dbReference type="ChEBI" id="CHEBI:49883"/>
    </cofactor>
</comment>
<dbReference type="GO" id="GO:0046872">
    <property type="term" value="F:metal ion binding"/>
    <property type="evidence" value="ECO:0007669"/>
    <property type="project" value="UniProtKB-KW"/>
</dbReference>
<evidence type="ECO:0000256" key="5">
    <source>
        <dbReference type="ARBA" id="ARBA00023014"/>
    </source>
</evidence>
<evidence type="ECO:0008006" key="7">
    <source>
        <dbReference type="Google" id="ProtNLM"/>
    </source>
</evidence>
<dbReference type="GO" id="GO:0051536">
    <property type="term" value="F:iron-sulfur cluster binding"/>
    <property type="evidence" value="ECO:0007669"/>
    <property type="project" value="UniProtKB-KW"/>
</dbReference>